<dbReference type="Gene3D" id="2.60.40.10">
    <property type="entry name" value="Immunoglobulins"/>
    <property type="match status" value="1"/>
</dbReference>
<evidence type="ECO:0000313" key="2">
    <source>
        <dbReference type="Proteomes" id="UP000294927"/>
    </source>
</evidence>
<dbReference type="SUPFAM" id="SSF56112">
    <property type="entry name" value="Protein kinase-like (PK-like)"/>
    <property type="match status" value="1"/>
</dbReference>
<dbReference type="AlphaFoldDB" id="A0A4R7W0U2"/>
<keyword evidence="2" id="KW-1185">Reference proteome</keyword>
<reference evidence="1 2" key="1">
    <citation type="submission" date="2019-03" db="EMBL/GenBank/DDBJ databases">
        <title>Genomic Encyclopedia of Archaeal and Bacterial Type Strains, Phase II (KMG-II): from individual species to whole genera.</title>
        <authorList>
            <person name="Goeker M."/>
        </authorList>
    </citation>
    <scope>NUCLEOTIDE SEQUENCE [LARGE SCALE GENOMIC DNA]</scope>
    <source>
        <strain evidence="1 2">DSM 45499</strain>
    </source>
</reference>
<evidence type="ECO:0000313" key="1">
    <source>
        <dbReference type="EMBL" id="TDV56064.1"/>
    </source>
</evidence>
<organism evidence="1 2">
    <name type="scientific">Actinophytocola oryzae</name>
    <dbReference type="NCBI Taxonomy" id="502181"/>
    <lineage>
        <taxon>Bacteria</taxon>
        <taxon>Bacillati</taxon>
        <taxon>Actinomycetota</taxon>
        <taxon>Actinomycetes</taxon>
        <taxon>Pseudonocardiales</taxon>
        <taxon>Pseudonocardiaceae</taxon>
    </lineage>
</organism>
<dbReference type="InterPro" id="IPR011009">
    <property type="entry name" value="Kinase-like_dom_sf"/>
</dbReference>
<comment type="caution">
    <text evidence="1">The sequence shown here is derived from an EMBL/GenBank/DDBJ whole genome shotgun (WGS) entry which is preliminary data.</text>
</comment>
<dbReference type="Proteomes" id="UP000294927">
    <property type="component" value="Unassembled WGS sequence"/>
</dbReference>
<dbReference type="EMBL" id="SOCP01000002">
    <property type="protein sequence ID" value="TDV56064.1"/>
    <property type="molecule type" value="Genomic_DNA"/>
</dbReference>
<proteinExistence type="predicted"/>
<gene>
    <name evidence="1" type="ORF">CLV71_102125</name>
</gene>
<name>A0A4R7W0U2_9PSEU</name>
<dbReference type="InterPro" id="IPR013783">
    <property type="entry name" value="Ig-like_fold"/>
</dbReference>
<evidence type="ECO:0008006" key="3">
    <source>
        <dbReference type="Google" id="ProtNLM"/>
    </source>
</evidence>
<accession>A0A4R7W0U2</accession>
<protein>
    <recommendedName>
        <fullName evidence="3">Protein kinase domain-containing protein</fullName>
    </recommendedName>
</protein>
<sequence>MTGQGPVTVKMGPYELVERIDGRLWRVRGPDKAPYSLVTGGHDVGTRLRHLRIPGMAALVDRGPGYLVYEDLPRIDVVTEVRARGPVKGERLVELLRVTARVMADLHRVGASHGGLGPRSVFLDGDRFVVGGPGAAGGADLVAWADLARFAATGEGAVPLADPLADLVTDCSCLPVDRRLSASEVCRRVELLTAPRRRADWAEIGRLVGGRRWPNTRRVPRPLVRAYDELHGTAPILELLYQFAAHDEREGTGWSRRRRGDRIEWAPPAAARGRPGERVTVAVELRNRGRWHWHNRFLRRTGPRYGPHILDMPELVPVPDVGPGHTVIVPVDVVLPRGAGVYGQRVTLVDEDGYCRCPRAEGSVIVRAQVG</sequence>
<dbReference type="GO" id="GO:0005975">
    <property type="term" value="P:carbohydrate metabolic process"/>
    <property type="evidence" value="ECO:0007669"/>
    <property type="project" value="UniProtKB-ARBA"/>
</dbReference>